<organism evidence="6 7">
    <name type="scientific">Populus euphratica</name>
    <name type="common">Euphrates poplar</name>
    <dbReference type="NCBI Taxonomy" id="75702"/>
    <lineage>
        <taxon>Eukaryota</taxon>
        <taxon>Viridiplantae</taxon>
        <taxon>Streptophyta</taxon>
        <taxon>Embryophyta</taxon>
        <taxon>Tracheophyta</taxon>
        <taxon>Spermatophyta</taxon>
        <taxon>Magnoliopsida</taxon>
        <taxon>eudicotyledons</taxon>
        <taxon>Gunneridae</taxon>
        <taxon>Pentapetalae</taxon>
        <taxon>rosids</taxon>
        <taxon>fabids</taxon>
        <taxon>Malpighiales</taxon>
        <taxon>Salicaceae</taxon>
        <taxon>Saliceae</taxon>
        <taxon>Populus</taxon>
    </lineage>
</organism>
<evidence type="ECO:0000256" key="2">
    <source>
        <dbReference type="ARBA" id="ARBA00023015"/>
    </source>
</evidence>
<gene>
    <name evidence="7" type="primary">LOC105138006</name>
</gene>
<dbReference type="InterPro" id="IPR044660">
    <property type="entry name" value="IBH1-like"/>
</dbReference>
<dbReference type="PANTHER" id="PTHR33124:SF39">
    <property type="entry name" value="TRANSCRIPTION FACTOR UPBEAT1"/>
    <property type="match status" value="1"/>
</dbReference>
<proteinExistence type="predicted"/>
<evidence type="ECO:0000256" key="5">
    <source>
        <dbReference type="SAM" id="MobiDB-lite"/>
    </source>
</evidence>
<feature type="region of interest" description="Disordered" evidence="5">
    <location>
        <begin position="22"/>
        <end position="44"/>
    </location>
</feature>
<keyword evidence="2" id="KW-0805">Transcription regulation</keyword>
<protein>
    <submittedName>
        <fullName evidence="7">Transcription factor UPBEAT1</fullName>
    </submittedName>
</protein>
<accession>A0AAJ6V6N2</accession>
<evidence type="ECO:0000313" key="6">
    <source>
        <dbReference type="Proteomes" id="UP000694918"/>
    </source>
</evidence>
<dbReference type="KEGG" id="peu:105138006"/>
<feature type="compositionally biased region" description="Basic residues" evidence="5">
    <location>
        <begin position="24"/>
        <end position="44"/>
    </location>
</feature>
<dbReference type="PANTHER" id="PTHR33124">
    <property type="entry name" value="TRANSCRIPTION FACTOR IBH1-LIKE 1"/>
    <property type="match status" value="1"/>
</dbReference>
<evidence type="ECO:0000256" key="1">
    <source>
        <dbReference type="ARBA" id="ARBA00004123"/>
    </source>
</evidence>
<reference evidence="7" key="1">
    <citation type="submission" date="2025-08" db="UniProtKB">
        <authorList>
            <consortium name="RefSeq"/>
        </authorList>
    </citation>
    <scope>IDENTIFICATION</scope>
</reference>
<name>A0AAJ6V6N2_POPEU</name>
<keyword evidence="4" id="KW-0539">Nucleus</keyword>
<keyword evidence="3" id="KW-0804">Transcription</keyword>
<dbReference type="CDD" id="cd11444">
    <property type="entry name" value="bHLH_AtIBH1_like"/>
    <property type="match status" value="1"/>
</dbReference>
<evidence type="ECO:0000256" key="4">
    <source>
        <dbReference type="ARBA" id="ARBA00023242"/>
    </source>
</evidence>
<evidence type="ECO:0000256" key="3">
    <source>
        <dbReference type="ARBA" id="ARBA00023163"/>
    </source>
</evidence>
<comment type="subcellular location">
    <subcellularLocation>
        <location evidence="1">Nucleus</location>
    </subcellularLocation>
</comment>
<dbReference type="GeneID" id="105138006"/>
<sequence length="119" mass="13405">MGVSAGEHPPLVSLKGMVVEAQTKRRCPLSRQKNGRRSRSKRPGRILMKRRARAEGSTMRAGYGIERRVRTLKKLIPNSESMGLDGLFRETAGYILSLQMRVKLMQIMVKALTGSDDEY</sequence>
<keyword evidence="6" id="KW-1185">Reference proteome</keyword>
<evidence type="ECO:0000313" key="7">
    <source>
        <dbReference type="RefSeq" id="XP_011042280.1"/>
    </source>
</evidence>
<dbReference type="RefSeq" id="XP_011042280.1">
    <property type="nucleotide sequence ID" value="XM_011043978.1"/>
</dbReference>
<dbReference type="GO" id="GO:0005634">
    <property type="term" value="C:nucleus"/>
    <property type="evidence" value="ECO:0007669"/>
    <property type="project" value="UniProtKB-SubCell"/>
</dbReference>
<dbReference type="Proteomes" id="UP000694918">
    <property type="component" value="Unplaced"/>
</dbReference>
<dbReference type="GO" id="GO:0006355">
    <property type="term" value="P:regulation of DNA-templated transcription"/>
    <property type="evidence" value="ECO:0007669"/>
    <property type="project" value="InterPro"/>
</dbReference>
<dbReference type="AlphaFoldDB" id="A0AAJ6V6N2"/>
<dbReference type="InterPro" id="IPR044549">
    <property type="entry name" value="bHLH_AtIBH1-like"/>
</dbReference>